<dbReference type="CDD" id="cd00159">
    <property type="entry name" value="RhoGAP"/>
    <property type="match status" value="1"/>
</dbReference>
<evidence type="ECO:0000259" key="4">
    <source>
        <dbReference type="PROSITE" id="PS50238"/>
    </source>
</evidence>
<protein>
    <recommendedName>
        <fullName evidence="6">Rho-GAP domain-containing protein</fullName>
    </recommendedName>
</protein>
<dbReference type="AlphaFoldDB" id="A0A6A4KQR8"/>
<dbReference type="OrthoDB" id="185175at2759"/>
<evidence type="ECO:0000256" key="1">
    <source>
        <dbReference type="ARBA" id="ARBA00022468"/>
    </source>
</evidence>
<feature type="domain" description="Rho-GAP" evidence="4">
    <location>
        <begin position="261"/>
        <end position="459"/>
    </location>
</feature>
<gene>
    <name evidence="5" type="ORF">C3L33_22319</name>
</gene>
<proteinExistence type="predicted"/>
<dbReference type="Pfam" id="PF00620">
    <property type="entry name" value="RhoGAP"/>
    <property type="match status" value="1"/>
</dbReference>
<dbReference type="GO" id="GO:0007165">
    <property type="term" value="P:signal transduction"/>
    <property type="evidence" value="ECO:0007669"/>
    <property type="project" value="InterPro"/>
</dbReference>
<organism evidence="5">
    <name type="scientific">Rhododendron williamsianum</name>
    <dbReference type="NCBI Taxonomy" id="262921"/>
    <lineage>
        <taxon>Eukaryota</taxon>
        <taxon>Viridiplantae</taxon>
        <taxon>Streptophyta</taxon>
        <taxon>Embryophyta</taxon>
        <taxon>Tracheophyta</taxon>
        <taxon>Spermatophyta</taxon>
        <taxon>Magnoliopsida</taxon>
        <taxon>eudicotyledons</taxon>
        <taxon>Gunneridae</taxon>
        <taxon>Pentapetalae</taxon>
        <taxon>asterids</taxon>
        <taxon>Ericales</taxon>
        <taxon>Ericaceae</taxon>
        <taxon>Ericoideae</taxon>
        <taxon>Rhodoreae</taxon>
        <taxon>Rhododendron</taxon>
    </lineage>
</organism>
<feature type="region of interest" description="Disordered" evidence="2">
    <location>
        <begin position="555"/>
        <end position="626"/>
    </location>
</feature>
<dbReference type="PANTHER" id="PTHR23177:SF64">
    <property type="entry name" value="RHO GTPASE-ACTIVATING PROTEIN 1"/>
    <property type="match status" value="1"/>
</dbReference>
<dbReference type="SMART" id="SM00285">
    <property type="entry name" value="PBD"/>
    <property type="match status" value="1"/>
</dbReference>
<keyword evidence="1" id="KW-0343">GTPase activation</keyword>
<feature type="compositionally biased region" description="Basic and acidic residues" evidence="2">
    <location>
        <begin position="55"/>
        <end position="67"/>
    </location>
</feature>
<dbReference type="PROSITE" id="PS50238">
    <property type="entry name" value="RHOGAP"/>
    <property type="match status" value="1"/>
</dbReference>
<feature type="non-terminal residue" evidence="5">
    <location>
        <position position="1"/>
    </location>
</feature>
<reference evidence="5" key="1">
    <citation type="journal article" date="2019" name="Genome Biol. Evol.">
        <title>The Rhododendron genome and chromosomal organization provide insight into shared whole-genome duplications across the heath family (Ericaceae).</title>
        <authorList>
            <person name="Soza V.L."/>
            <person name="Lindsley D."/>
            <person name="Waalkes A."/>
            <person name="Ramage E."/>
            <person name="Patwardhan R.P."/>
            <person name="Burton J.N."/>
            <person name="Adey A."/>
            <person name="Kumar A."/>
            <person name="Qiu R."/>
            <person name="Shendure J."/>
            <person name="Hall B."/>
        </authorList>
    </citation>
    <scope>NUCLEOTIDE SEQUENCE</scope>
    <source>
        <strain evidence="5">RSF 1966-606</strain>
    </source>
</reference>
<dbReference type="InterPro" id="IPR000198">
    <property type="entry name" value="RhoGAP_dom"/>
</dbReference>
<comment type="caution">
    <text evidence="5">The sequence shown here is derived from an EMBL/GenBank/DDBJ whole genome shotgun (WGS) entry which is preliminary data.</text>
</comment>
<dbReference type="InterPro" id="IPR044785">
    <property type="entry name" value="RopGAP1-5"/>
</dbReference>
<evidence type="ECO:0000256" key="2">
    <source>
        <dbReference type="SAM" id="MobiDB-lite"/>
    </source>
</evidence>
<dbReference type="InterPro" id="IPR000095">
    <property type="entry name" value="CRIB_dom"/>
</dbReference>
<dbReference type="InterPro" id="IPR008936">
    <property type="entry name" value="Rho_GTPase_activation_prot"/>
</dbReference>
<feature type="region of interest" description="Disordered" evidence="2">
    <location>
        <begin position="1"/>
        <end position="67"/>
    </location>
</feature>
<evidence type="ECO:0008006" key="6">
    <source>
        <dbReference type="Google" id="ProtNLM"/>
    </source>
</evidence>
<dbReference type="CDD" id="cd00132">
    <property type="entry name" value="CRIB"/>
    <property type="match status" value="1"/>
</dbReference>
<feature type="compositionally biased region" description="Low complexity" evidence="2">
    <location>
        <begin position="1"/>
        <end position="20"/>
    </location>
</feature>
<feature type="compositionally biased region" description="Polar residues" evidence="2">
    <location>
        <begin position="560"/>
        <end position="570"/>
    </location>
</feature>
<dbReference type="InterPro" id="IPR036936">
    <property type="entry name" value="CRIB_dom_sf"/>
</dbReference>
<dbReference type="GO" id="GO:0005096">
    <property type="term" value="F:GTPase activator activity"/>
    <property type="evidence" value="ECO:0007669"/>
    <property type="project" value="UniProtKB-KW"/>
</dbReference>
<feature type="domain" description="CRIB" evidence="3">
    <location>
        <begin position="109"/>
        <end position="122"/>
    </location>
</feature>
<dbReference type="Pfam" id="PF00786">
    <property type="entry name" value="PBD"/>
    <property type="match status" value="1"/>
</dbReference>
<evidence type="ECO:0000313" key="5">
    <source>
        <dbReference type="EMBL" id="KAE9445781.1"/>
    </source>
</evidence>
<accession>A0A6A4KQR8</accession>
<name>A0A6A4KQR8_9ERIC</name>
<dbReference type="Gene3D" id="3.90.810.10">
    <property type="entry name" value="CRIB domain"/>
    <property type="match status" value="1"/>
</dbReference>
<dbReference type="SMART" id="SM00324">
    <property type="entry name" value="RhoGAP"/>
    <property type="match status" value="1"/>
</dbReference>
<feature type="compositionally biased region" description="Polar residues" evidence="2">
    <location>
        <begin position="26"/>
        <end position="40"/>
    </location>
</feature>
<sequence length="626" mass="69681">MTEILQSSPSQFPSSPSTTPNDGTPHLNQSPLFNSPNLYSVTVYDTEEEEGGSSRGERKGREKEERDHQLSLLEVFVTVFRKSLIGCRSESADQDFTSCYSFSSASMEIGCPTNVRHVAHVTFDRFNGFLGLPVEFEPEVPRRPPSASTSVFGVSTESMQLSFDSRGNSVPTILLMMQRHLYTRGGLQAEGIFRITAENSEEEYVREQLNTGVVPDDVDVHCLAGLIKFRGANGLKVVPLSTTGTIQEFVALNNWLSDFVPQLDEVRVGGHCGVAECRAVRRVQKKKKKKVDMLGYCKDFFPGVTSFSGITSNFSGRAARLGSPISLSESKKSAHGIEFVEVTKQNLVAWFRELPNGLLDSIPPEEVMQAQSEEDCCQLVRRLPPTEASLLDWAINLMADVAQLEHLNKMNAHNVAMVFAPNMTQMADPLTALMHAVQVMNFLKTLIVLTLREREDSILEQALLTQTDPSDDNEHHRHSFLQPIFEEPNEVNEEEHLFITHEPFLESPLCPNIIDDESKIENEVDSFLTSIENIIPCGKGHLVPNQGEIMINRLEEGGSSCPSQGAQQNPQKKKIGHSSSSSLKKGPKRVDDRLVAAQAVRKTERNKGSTIVSRLNSRTERVEAWR</sequence>
<dbReference type="EMBL" id="QEFC01004005">
    <property type="protein sequence ID" value="KAE9445781.1"/>
    <property type="molecule type" value="Genomic_DNA"/>
</dbReference>
<feature type="compositionally biased region" description="Basic and acidic residues" evidence="2">
    <location>
        <begin position="617"/>
        <end position="626"/>
    </location>
</feature>
<dbReference type="PANTHER" id="PTHR23177">
    <property type="entry name" value="MKIAA1688 PROTEIN"/>
    <property type="match status" value="1"/>
</dbReference>
<dbReference type="Gene3D" id="1.10.555.10">
    <property type="entry name" value="Rho GTPase activation protein"/>
    <property type="match status" value="2"/>
</dbReference>
<dbReference type="SUPFAM" id="SSF48350">
    <property type="entry name" value="GTPase activation domain, GAP"/>
    <property type="match status" value="2"/>
</dbReference>
<dbReference type="PROSITE" id="PS50108">
    <property type="entry name" value="CRIB"/>
    <property type="match status" value="1"/>
</dbReference>
<evidence type="ECO:0000259" key="3">
    <source>
        <dbReference type="PROSITE" id="PS50108"/>
    </source>
</evidence>